<dbReference type="Proteomes" id="UP000887116">
    <property type="component" value="Unassembled WGS sequence"/>
</dbReference>
<dbReference type="EMBL" id="BMAO01022964">
    <property type="protein sequence ID" value="GFQ85788.1"/>
    <property type="molecule type" value="Genomic_DNA"/>
</dbReference>
<name>A0A8X6KXB3_TRICU</name>
<evidence type="ECO:0000313" key="1">
    <source>
        <dbReference type="EMBL" id="GFQ85788.1"/>
    </source>
</evidence>
<gene>
    <name evidence="1" type="ORF">TNCT_358771</name>
</gene>
<keyword evidence="2" id="KW-1185">Reference proteome</keyword>
<organism evidence="1 2">
    <name type="scientific">Trichonephila clavata</name>
    <name type="common">Joro spider</name>
    <name type="synonym">Nephila clavata</name>
    <dbReference type="NCBI Taxonomy" id="2740835"/>
    <lineage>
        <taxon>Eukaryota</taxon>
        <taxon>Metazoa</taxon>
        <taxon>Ecdysozoa</taxon>
        <taxon>Arthropoda</taxon>
        <taxon>Chelicerata</taxon>
        <taxon>Arachnida</taxon>
        <taxon>Araneae</taxon>
        <taxon>Araneomorphae</taxon>
        <taxon>Entelegynae</taxon>
        <taxon>Araneoidea</taxon>
        <taxon>Nephilidae</taxon>
        <taxon>Trichonephila</taxon>
    </lineage>
</organism>
<dbReference type="OrthoDB" id="10506280at2759"/>
<evidence type="ECO:0000313" key="2">
    <source>
        <dbReference type="Proteomes" id="UP000887116"/>
    </source>
</evidence>
<reference evidence="1" key="1">
    <citation type="submission" date="2020-07" db="EMBL/GenBank/DDBJ databases">
        <title>Multicomponent nature underlies the extraordinary mechanical properties of spider dragline silk.</title>
        <authorList>
            <person name="Kono N."/>
            <person name="Nakamura H."/>
            <person name="Mori M."/>
            <person name="Yoshida Y."/>
            <person name="Ohtoshi R."/>
            <person name="Malay A.D."/>
            <person name="Moran D.A.P."/>
            <person name="Tomita M."/>
            <person name="Numata K."/>
            <person name="Arakawa K."/>
        </authorList>
    </citation>
    <scope>NUCLEOTIDE SEQUENCE</scope>
</reference>
<comment type="caution">
    <text evidence="1">The sequence shown here is derived from an EMBL/GenBank/DDBJ whole genome shotgun (WGS) entry which is preliminary data.</text>
</comment>
<protein>
    <submittedName>
        <fullName evidence="1">Uncharacterized protein</fullName>
    </submittedName>
</protein>
<accession>A0A8X6KXB3</accession>
<dbReference type="AlphaFoldDB" id="A0A8X6KXB3"/>
<proteinExistence type="predicted"/>
<sequence>MIRLNILDKMESVYKELIAEIESNRLTSLDKIFKKFENVKEDDIVDFSTMTIISKNNGIEKFTNKSLERIYKKTEKNEIESHGPYSTTSKGRKLMEKIACHIRSGGKLNEGINKESQHKNFDPSKEKDLCAENLSSRSEVKNSTVSCIFSNKPEFTTDRNDLVSAKRKGKNSTVSCVFSNKPEFTTDRNDLVSSKSKVKNSTVSCIFSNKPEFTTDRNDLVSSKRKVKNSTASCVFSSKPELTTDRNNLDTLSRYINPLLQVCNSKSTDKISNTDTPVKEMTFYTSPSLSSFYKNTSISSIADDHVNDTNALIYSHKGSLSKKNIPKKLNALTHSSKSKFDVPFHKHSLPTVNSTNKKRVYLTRNRRKSFQKRTVQKEFNAIHDDKNSGIKTSKRLENFKLRHPEIKLVESSVFLKHDTSRNENNCNKPIHNNPEVCPLSVPTSFLDDFMLNHKTVSQNYYNSKNSHKSRHTLPVINCRKNDEFSIDLTPKRDAPLFTKKVIFTSFHSKCYNVKHKTVPGLNEPV</sequence>